<dbReference type="AlphaFoldDB" id="A0A2P2LHR5"/>
<protein>
    <submittedName>
        <fullName evidence="1">Uncharacterized protein</fullName>
    </submittedName>
</protein>
<accession>A0A2P2LHR5</accession>
<proteinExistence type="predicted"/>
<sequence>MLPECLNLTKKTERMYLFCILQSSTWLFPLSNHYLMILCMQFSAEDQVGAFFCMENLYASAVSLTNSVVKLFPISSL</sequence>
<reference evidence="1" key="1">
    <citation type="submission" date="2018-02" db="EMBL/GenBank/DDBJ databases">
        <title>Rhizophora mucronata_Transcriptome.</title>
        <authorList>
            <person name="Meera S.P."/>
            <person name="Sreeshan A."/>
            <person name="Augustine A."/>
        </authorList>
    </citation>
    <scope>NUCLEOTIDE SEQUENCE</scope>
    <source>
        <tissue evidence="1">Leaf</tissue>
    </source>
</reference>
<organism evidence="1">
    <name type="scientific">Rhizophora mucronata</name>
    <name type="common">Asiatic mangrove</name>
    <dbReference type="NCBI Taxonomy" id="61149"/>
    <lineage>
        <taxon>Eukaryota</taxon>
        <taxon>Viridiplantae</taxon>
        <taxon>Streptophyta</taxon>
        <taxon>Embryophyta</taxon>
        <taxon>Tracheophyta</taxon>
        <taxon>Spermatophyta</taxon>
        <taxon>Magnoliopsida</taxon>
        <taxon>eudicotyledons</taxon>
        <taxon>Gunneridae</taxon>
        <taxon>Pentapetalae</taxon>
        <taxon>rosids</taxon>
        <taxon>fabids</taxon>
        <taxon>Malpighiales</taxon>
        <taxon>Rhizophoraceae</taxon>
        <taxon>Rhizophora</taxon>
    </lineage>
</organism>
<dbReference type="EMBL" id="GGEC01037010">
    <property type="protein sequence ID" value="MBX17494.1"/>
    <property type="molecule type" value="Transcribed_RNA"/>
</dbReference>
<name>A0A2P2LHR5_RHIMU</name>
<evidence type="ECO:0000313" key="1">
    <source>
        <dbReference type="EMBL" id="MBX17494.1"/>
    </source>
</evidence>